<proteinExistence type="predicted"/>
<reference evidence="3 4" key="1">
    <citation type="submission" date="2018-01" db="EMBL/GenBank/DDBJ databases">
        <title>Whole genome analyses suggest that Burkholderia sensu lato contains two further novel genera in the rhizoxinica-symbiotica group Mycetohabitans gen. nov., and Trinickia gen. nov.: implications for the evolution of diazotrophy and nodulation in the Burkholderiaceae.</title>
        <authorList>
            <person name="Estrada-de los Santos P."/>
            <person name="Palmer M."/>
            <person name="Chavez-Ramirez B."/>
            <person name="Beukes C."/>
            <person name="Steenkamp E.T."/>
            <person name="Hirsch A.M."/>
            <person name="Manyaka P."/>
            <person name="Maluk M."/>
            <person name="Lafos M."/>
            <person name="Crook M."/>
            <person name="Gross E."/>
            <person name="Simon M.F."/>
            <person name="Bueno dos Reis Junior F."/>
            <person name="Poole P.S."/>
            <person name="Venter S.N."/>
            <person name="James E.K."/>
        </authorList>
    </citation>
    <scope>NUCLEOTIDE SEQUENCE [LARGE SCALE GENOMIC DNA]</scope>
    <source>
        <strain evidence="3 4">WSM 3937</strain>
    </source>
</reference>
<evidence type="ECO:0000256" key="1">
    <source>
        <dbReference type="SAM" id="MobiDB-lite"/>
    </source>
</evidence>
<evidence type="ECO:0000313" key="2">
    <source>
        <dbReference type="EMBL" id="CAB3744163.1"/>
    </source>
</evidence>
<dbReference type="Pfam" id="PF13646">
    <property type="entry name" value="HEAT_2"/>
    <property type="match status" value="1"/>
</dbReference>
<dbReference type="InterPro" id="IPR016024">
    <property type="entry name" value="ARM-type_fold"/>
</dbReference>
<evidence type="ECO:0000313" key="5">
    <source>
        <dbReference type="Proteomes" id="UP000494205"/>
    </source>
</evidence>
<dbReference type="Proteomes" id="UP000235659">
    <property type="component" value="Unassembled WGS sequence"/>
</dbReference>
<sequence length="210" mass="22570">MEDPKRGQPDPKIPGGGSRPSTIVSRSELPALIARERIVKVLLMHDVQEKNVALQALGEADFGIVRVIAQEGAAANSEPALRYNAIAALAYGRSPDNLNLLLDLAQYGEDFYVRGHALLALGTTGLYLALGPVASHLGARERFEQIAARRAIRLVAQRSSVDGVRAHVMSLPNAKLRAAVDQVLASAGEVQRQESPQVTPSRKRPSESGR</sequence>
<evidence type="ECO:0008006" key="6">
    <source>
        <dbReference type="Google" id="ProtNLM"/>
    </source>
</evidence>
<feature type="region of interest" description="Disordered" evidence="1">
    <location>
        <begin position="187"/>
        <end position="210"/>
    </location>
</feature>
<dbReference type="Gene3D" id="1.25.10.10">
    <property type="entry name" value="Leucine-rich Repeat Variant"/>
    <property type="match status" value="1"/>
</dbReference>
<dbReference type="InterPro" id="IPR011989">
    <property type="entry name" value="ARM-like"/>
</dbReference>
<protein>
    <recommendedName>
        <fullName evidence="6">HEAT repeat domain-containing protein</fullName>
    </recommendedName>
</protein>
<reference evidence="2 5" key="2">
    <citation type="submission" date="2020-04" db="EMBL/GenBank/DDBJ databases">
        <authorList>
            <person name="De Canck E."/>
        </authorList>
    </citation>
    <scope>NUCLEOTIDE SEQUENCE [LARGE SCALE GENOMIC DNA]</scope>
    <source>
        <strain evidence="2 5">LMG 27174</strain>
    </source>
</reference>
<keyword evidence="4" id="KW-1185">Reference proteome</keyword>
<evidence type="ECO:0000313" key="3">
    <source>
        <dbReference type="EMBL" id="PMS18265.1"/>
    </source>
</evidence>
<organism evidence="2 5">
    <name type="scientific">Paraburkholderia rhynchosiae</name>
    <dbReference type="NCBI Taxonomy" id="487049"/>
    <lineage>
        <taxon>Bacteria</taxon>
        <taxon>Pseudomonadati</taxon>
        <taxon>Pseudomonadota</taxon>
        <taxon>Betaproteobacteria</taxon>
        <taxon>Burkholderiales</taxon>
        <taxon>Burkholderiaceae</taxon>
        <taxon>Paraburkholderia</taxon>
    </lineage>
</organism>
<dbReference type="EMBL" id="PNXY01000068">
    <property type="protein sequence ID" value="PMS18265.1"/>
    <property type="molecule type" value="Genomic_DNA"/>
</dbReference>
<gene>
    <name evidence="3" type="ORF">C0Z16_36170</name>
    <name evidence="2" type="ORF">LMG27174_07113</name>
</gene>
<dbReference type="EMBL" id="CADIJZ010000066">
    <property type="protein sequence ID" value="CAB3744163.1"/>
    <property type="molecule type" value="Genomic_DNA"/>
</dbReference>
<dbReference type="SUPFAM" id="SSF48371">
    <property type="entry name" value="ARM repeat"/>
    <property type="match status" value="1"/>
</dbReference>
<evidence type="ECO:0000313" key="4">
    <source>
        <dbReference type="Proteomes" id="UP000235659"/>
    </source>
</evidence>
<feature type="region of interest" description="Disordered" evidence="1">
    <location>
        <begin position="1"/>
        <end position="23"/>
    </location>
</feature>
<dbReference type="AlphaFoldDB" id="A0A2N7VMC3"/>
<dbReference type="Proteomes" id="UP000494205">
    <property type="component" value="Unassembled WGS sequence"/>
</dbReference>
<name>A0A2N7VMC3_9BURK</name>
<accession>A0A2N7VMC3</accession>